<dbReference type="Pfam" id="PF07282">
    <property type="entry name" value="Cas12f1-like_TNB"/>
    <property type="match status" value="1"/>
</dbReference>
<evidence type="ECO:0000256" key="1">
    <source>
        <dbReference type="ARBA" id="ARBA00023125"/>
    </source>
</evidence>
<evidence type="ECO:0000256" key="2">
    <source>
        <dbReference type="SAM" id="MobiDB-lite"/>
    </source>
</evidence>
<reference evidence="4 5" key="1">
    <citation type="submission" date="2023-07" db="EMBL/GenBank/DDBJ databases">
        <title>Comparative genomics of wheat-associated soil bacteria to identify genetic determinants of phenazine resistance.</title>
        <authorList>
            <person name="Mouncey N."/>
        </authorList>
    </citation>
    <scope>NUCLEOTIDE SEQUENCE [LARGE SCALE GENOMIC DNA]</scope>
    <source>
        <strain evidence="4 5">W2I16</strain>
    </source>
</reference>
<feature type="region of interest" description="Disordered" evidence="2">
    <location>
        <begin position="79"/>
        <end position="101"/>
    </location>
</feature>
<comment type="caution">
    <text evidence="4">The sequence shown here is derived from an EMBL/GenBank/DDBJ whole genome shotgun (WGS) entry which is preliminary data.</text>
</comment>
<evidence type="ECO:0000313" key="5">
    <source>
        <dbReference type="Proteomes" id="UP001223072"/>
    </source>
</evidence>
<proteinExistence type="predicted"/>
<feature type="compositionally biased region" description="Polar residues" evidence="2">
    <location>
        <begin position="90"/>
        <end position="101"/>
    </location>
</feature>
<name>A0ABU0RKR9_9ACTN</name>
<keyword evidence="1" id="KW-0238">DNA-binding</keyword>
<sequence>MLEYKAKRYGRTLHQDRRVEPTSRTCSTCGYRDGPKPLHVREWTCPACNTLHDRDHNAAINVKQAAGLATTACGAPVRPGLVPAQREETGSQGSPAESRAT</sequence>
<gene>
    <name evidence="4" type="ORF">QFZ49_002514</name>
</gene>
<dbReference type="InterPro" id="IPR010095">
    <property type="entry name" value="Cas12f1-like_TNB"/>
</dbReference>
<accession>A0ABU0RKR9</accession>
<dbReference type="Proteomes" id="UP001223072">
    <property type="component" value="Unassembled WGS sequence"/>
</dbReference>
<protein>
    <submittedName>
        <fullName evidence="4">Transposase</fullName>
    </submittedName>
</protein>
<evidence type="ECO:0000313" key="4">
    <source>
        <dbReference type="EMBL" id="MDQ0932584.1"/>
    </source>
</evidence>
<organism evidence="4 5">
    <name type="scientific">Streptomyces turgidiscabies</name>
    <dbReference type="NCBI Taxonomy" id="85558"/>
    <lineage>
        <taxon>Bacteria</taxon>
        <taxon>Bacillati</taxon>
        <taxon>Actinomycetota</taxon>
        <taxon>Actinomycetes</taxon>
        <taxon>Kitasatosporales</taxon>
        <taxon>Streptomycetaceae</taxon>
        <taxon>Streptomyces</taxon>
    </lineage>
</organism>
<feature type="domain" description="Cas12f1-like TNB" evidence="3">
    <location>
        <begin position="1"/>
        <end position="62"/>
    </location>
</feature>
<dbReference type="EMBL" id="JAUSZS010000003">
    <property type="protein sequence ID" value="MDQ0932584.1"/>
    <property type="molecule type" value="Genomic_DNA"/>
</dbReference>
<evidence type="ECO:0000259" key="3">
    <source>
        <dbReference type="Pfam" id="PF07282"/>
    </source>
</evidence>
<keyword evidence="5" id="KW-1185">Reference proteome</keyword>